<evidence type="ECO:0000256" key="8">
    <source>
        <dbReference type="ARBA" id="ARBA00042485"/>
    </source>
</evidence>
<keyword evidence="5" id="KW-0653">Protein transport</keyword>
<evidence type="ECO:0000256" key="5">
    <source>
        <dbReference type="ARBA" id="ARBA00022927"/>
    </source>
</evidence>
<name>A0A7S4UNU8_9DINO</name>
<evidence type="ECO:0000313" key="9">
    <source>
        <dbReference type="EMBL" id="CAE4563602.1"/>
    </source>
</evidence>
<dbReference type="GO" id="GO:0006886">
    <property type="term" value="P:intracellular protein transport"/>
    <property type="evidence" value="ECO:0007669"/>
    <property type="project" value="InterPro"/>
</dbReference>
<dbReference type="InterPro" id="IPR000744">
    <property type="entry name" value="NSF_attach"/>
</dbReference>
<comment type="similarity">
    <text evidence="2">Belongs to the SNAP family.</text>
</comment>
<dbReference type="GO" id="GO:0005483">
    <property type="term" value="F:soluble NSF attachment protein activity"/>
    <property type="evidence" value="ECO:0007669"/>
    <property type="project" value="TreeGrafter"/>
</dbReference>
<evidence type="ECO:0000256" key="6">
    <source>
        <dbReference type="ARBA" id="ARBA00023136"/>
    </source>
</evidence>
<evidence type="ECO:0000256" key="1">
    <source>
        <dbReference type="ARBA" id="ARBA00004170"/>
    </source>
</evidence>
<sequence length="354" mass="37844">MAAAEEARQHLAQAEKALKPSWMSLKFNPDHLTASMEYAQDPSRRHPMAHKGTCGICAGRQLIRCSQAATKFRAAGLLQESVQAWVMAGDTKAALHDSFGAGRAYESAGAICDGSGPGGLAAAAENWEKAIRCFRLAGKAEIAAKLILKLAALREKEGDVAGAKAAYEDAIEVFLEDEKDHNLCDVYKQYIGFLVRSGLFAEAPKAIDGHIKVLKRQGHDHFVYKEALAKVVLFLHMQDTVRAEDALNEPAEVRGWFTSKEAQSGAELVAAFQNNDAEEVQRVMKDQTFTFLQVEIARLAKQLRLPSLGGSTAAVRAAGAAPAAAPAGAGPAAVAEVPQQPASANPEDVAELLM</sequence>
<keyword evidence="3" id="KW-0813">Transport</keyword>
<protein>
    <recommendedName>
        <fullName evidence="7">Gamma-soluble NSF attachment protein</fullName>
    </recommendedName>
    <alternativeName>
        <fullName evidence="8">N-ethylmaleimide-sensitive factor attachment protein gamma</fullName>
    </alternativeName>
</protein>
<evidence type="ECO:0000256" key="3">
    <source>
        <dbReference type="ARBA" id="ARBA00022448"/>
    </source>
</evidence>
<gene>
    <name evidence="9" type="ORF">AMON00008_LOCUS3221</name>
</gene>
<dbReference type="EMBL" id="HBNR01004769">
    <property type="protein sequence ID" value="CAE4563602.1"/>
    <property type="molecule type" value="Transcribed_RNA"/>
</dbReference>
<evidence type="ECO:0000256" key="7">
    <source>
        <dbReference type="ARBA" id="ARBA00040047"/>
    </source>
</evidence>
<dbReference type="GO" id="GO:0019905">
    <property type="term" value="F:syntaxin binding"/>
    <property type="evidence" value="ECO:0007669"/>
    <property type="project" value="TreeGrafter"/>
</dbReference>
<organism evidence="9">
    <name type="scientific">Alexandrium monilatum</name>
    <dbReference type="NCBI Taxonomy" id="311494"/>
    <lineage>
        <taxon>Eukaryota</taxon>
        <taxon>Sar</taxon>
        <taxon>Alveolata</taxon>
        <taxon>Dinophyceae</taxon>
        <taxon>Gonyaulacales</taxon>
        <taxon>Pyrocystaceae</taxon>
        <taxon>Alexandrium</taxon>
    </lineage>
</organism>
<dbReference type="GO" id="GO:0016192">
    <property type="term" value="P:vesicle-mediated transport"/>
    <property type="evidence" value="ECO:0007669"/>
    <property type="project" value="UniProtKB-KW"/>
</dbReference>
<comment type="subcellular location">
    <subcellularLocation>
        <location evidence="1">Membrane</location>
        <topology evidence="1">Peripheral membrane protein</topology>
    </subcellularLocation>
</comment>
<dbReference type="Pfam" id="PF14938">
    <property type="entry name" value="SNAP"/>
    <property type="match status" value="1"/>
</dbReference>
<dbReference type="AlphaFoldDB" id="A0A7S4UNU8"/>
<dbReference type="SUPFAM" id="SSF48452">
    <property type="entry name" value="TPR-like"/>
    <property type="match status" value="1"/>
</dbReference>
<keyword evidence="4" id="KW-0931">ER-Golgi transport</keyword>
<evidence type="ECO:0000256" key="2">
    <source>
        <dbReference type="ARBA" id="ARBA00010050"/>
    </source>
</evidence>
<dbReference type="GO" id="GO:0005774">
    <property type="term" value="C:vacuolar membrane"/>
    <property type="evidence" value="ECO:0007669"/>
    <property type="project" value="TreeGrafter"/>
</dbReference>
<dbReference type="GO" id="GO:0031201">
    <property type="term" value="C:SNARE complex"/>
    <property type="evidence" value="ECO:0007669"/>
    <property type="project" value="TreeGrafter"/>
</dbReference>
<dbReference type="Gene3D" id="1.25.40.10">
    <property type="entry name" value="Tetratricopeptide repeat domain"/>
    <property type="match status" value="1"/>
</dbReference>
<keyword evidence="6" id="KW-0472">Membrane</keyword>
<dbReference type="PANTHER" id="PTHR13768:SF2">
    <property type="entry name" value="GAMMA-SOLUBLE NSF ATTACHMENT PROTEIN"/>
    <property type="match status" value="1"/>
</dbReference>
<proteinExistence type="inferred from homology"/>
<evidence type="ECO:0000256" key="4">
    <source>
        <dbReference type="ARBA" id="ARBA00022892"/>
    </source>
</evidence>
<accession>A0A7S4UNU8</accession>
<dbReference type="PANTHER" id="PTHR13768">
    <property type="entry name" value="SOLUBLE NSF ATTACHMENT PROTEIN SNAP"/>
    <property type="match status" value="1"/>
</dbReference>
<dbReference type="InterPro" id="IPR011990">
    <property type="entry name" value="TPR-like_helical_dom_sf"/>
</dbReference>
<reference evidence="9" key="1">
    <citation type="submission" date="2021-01" db="EMBL/GenBank/DDBJ databases">
        <authorList>
            <person name="Corre E."/>
            <person name="Pelletier E."/>
            <person name="Niang G."/>
            <person name="Scheremetjew M."/>
            <person name="Finn R."/>
            <person name="Kale V."/>
            <person name="Holt S."/>
            <person name="Cochrane G."/>
            <person name="Meng A."/>
            <person name="Brown T."/>
            <person name="Cohen L."/>
        </authorList>
    </citation>
    <scope>NUCLEOTIDE SEQUENCE</scope>
    <source>
        <strain evidence="9">CCMP3105</strain>
    </source>
</reference>